<protein>
    <submittedName>
        <fullName evidence="2">Uncharacterized protein</fullName>
    </submittedName>
</protein>
<feature type="non-terminal residue" evidence="2">
    <location>
        <position position="140"/>
    </location>
</feature>
<evidence type="ECO:0000313" key="2">
    <source>
        <dbReference type="EMBL" id="VTJ90985.1"/>
    </source>
</evidence>
<feature type="compositionally biased region" description="Basic and acidic residues" evidence="1">
    <location>
        <begin position="98"/>
        <end position="107"/>
    </location>
</feature>
<dbReference type="AlphaFoldDB" id="A0A5E4DAC9"/>
<accession>A0A5E4DAC9</accession>
<feature type="region of interest" description="Disordered" evidence="1">
    <location>
        <begin position="51"/>
        <end position="140"/>
    </location>
</feature>
<sequence length="140" mass="15086">MSQTLQGTDRKPTSAECAVRAMLYAQAVRNLKKRLLPWQRRRILRAQGLRGWKARRATTGTQTLLSSGTRLKHHGRQAAGSSQAKSSLPDGNSAAKDCPPDPARHSPQDPSPEASGPSPRPVEMDVSETPHTSSPSPSAD</sequence>
<evidence type="ECO:0000256" key="1">
    <source>
        <dbReference type="SAM" id="MobiDB-lite"/>
    </source>
</evidence>
<organism evidence="2 3">
    <name type="scientific">Marmota monax</name>
    <name type="common">Woodchuck</name>
    <dbReference type="NCBI Taxonomy" id="9995"/>
    <lineage>
        <taxon>Eukaryota</taxon>
        <taxon>Metazoa</taxon>
        <taxon>Chordata</taxon>
        <taxon>Craniata</taxon>
        <taxon>Vertebrata</taxon>
        <taxon>Euteleostomi</taxon>
        <taxon>Mammalia</taxon>
        <taxon>Eutheria</taxon>
        <taxon>Euarchontoglires</taxon>
        <taxon>Glires</taxon>
        <taxon>Rodentia</taxon>
        <taxon>Sciuromorpha</taxon>
        <taxon>Sciuridae</taxon>
        <taxon>Xerinae</taxon>
        <taxon>Marmotini</taxon>
        <taxon>Marmota</taxon>
    </lineage>
</organism>
<comment type="caution">
    <text evidence="2">The sequence shown here is derived from an EMBL/GenBank/DDBJ whole genome shotgun (WGS) entry which is preliminary data.</text>
</comment>
<keyword evidence="3" id="KW-1185">Reference proteome</keyword>
<evidence type="ECO:0000313" key="3">
    <source>
        <dbReference type="Proteomes" id="UP000335636"/>
    </source>
</evidence>
<feature type="compositionally biased region" description="Low complexity" evidence="1">
    <location>
        <begin position="58"/>
        <end position="69"/>
    </location>
</feature>
<name>A0A5E4DAC9_MARMO</name>
<reference evidence="2" key="1">
    <citation type="submission" date="2019-04" db="EMBL/GenBank/DDBJ databases">
        <authorList>
            <person name="Alioto T."/>
            <person name="Alioto T."/>
        </authorList>
    </citation>
    <scope>NUCLEOTIDE SEQUENCE [LARGE SCALE GENOMIC DNA]</scope>
</reference>
<gene>
    <name evidence="2" type="ORF">MONAX_5E003063</name>
</gene>
<proteinExistence type="predicted"/>
<dbReference type="EMBL" id="CABDUW010005732">
    <property type="protein sequence ID" value="VTJ90985.1"/>
    <property type="molecule type" value="Genomic_DNA"/>
</dbReference>
<dbReference type="Proteomes" id="UP000335636">
    <property type="component" value="Unassembled WGS sequence"/>
</dbReference>
<feature type="compositionally biased region" description="Polar residues" evidence="1">
    <location>
        <begin position="79"/>
        <end position="90"/>
    </location>
</feature>
<feature type="compositionally biased region" description="Low complexity" evidence="1">
    <location>
        <begin position="127"/>
        <end position="140"/>
    </location>
</feature>